<protein>
    <recommendedName>
        <fullName evidence="3">Prephenate dehydrogenase</fullName>
    </recommendedName>
</protein>
<evidence type="ECO:0008006" key="3">
    <source>
        <dbReference type="Google" id="ProtNLM"/>
    </source>
</evidence>
<reference evidence="1" key="1">
    <citation type="journal article" date="2014" name="Int. J. Syst. Evol. Microbiol.">
        <title>Complete genome sequence of Corynebacterium casei LMG S-19264T (=DSM 44701T), isolated from a smear-ripened cheese.</title>
        <authorList>
            <consortium name="US DOE Joint Genome Institute (JGI-PGF)"/>
            <person name="Walter F."/>
            <person name="Albersmeier A."/>
            <person name="Kalinowski J."/>
            <person name="Ruckert C."/>
        </authorList>
    </citation>
    <scope>NUCLEOTIDE SEQUENCE</scope>
    <source>
        <strain evidence="1">NBRC 110023</strain>
    </source>
</reference>
<organism evidence="1 2">
    <name type="scientific">Agaribacter marinus</name>
    <dbReference type="NCBI Taxonomy" id="1431249"/>
    <lineage>
        <taxon>Bacteria</taxon>
        <taxon>Pseudomonadati</taxon>
        <taxon>Pseudomonadota</taxon>
        <taxon>Gammaproteobacteria</taxon>
        <taxon>Alteromonadales</taxon>
        <taxon>Alteromonadaceae</taxon>
        <taxon>Agaribacter</taxon>
    </lineage>
</organism>
<reference evidence="1" key="2">
    <citation type="submission" date="2023-01" db="EMBL/GenBank/DDBJ databases">
        <title>Draft genome sequence of Agaribacter marinus strain NBRC 110023.</title>
        <authorList>
            <person name="Sun Q."/>
            <person name="Mori K."/>
        </authorList>
    </citation>
    <scope>NUCLEOTIDE SEQUENCE</scope>
    <source>
        <strain evidence="1">NBRC 110023</strain>
    </source>
</reference>
<comment type="caution">
    <text evidence="1">The sequence shown here is derived from an EMBL/GenBank/DDBJ whole genome shotgun (WGS) entry which is preliminary data.</text>
</comment>
<dbReference type="EMBL" id="BSOT01000011">
    <property type="protein sequence ID" value="GLR72638.1"/>
    <property type="molecule type" value="Genomic_DNA"/>
</dbReference>
<evidence type="ECO:0000313" key="2">
    <source>
        <dbReference type="Proteomes" id="UP001156601"/>
    </source>
</evidence>
<dbReference type="RefSeq" id="WP_284219048.1">
    <property type="nucleotide sequence ID" value="NZ_BSOT01000011.1"/>
</dbReference>
<dbReference type="AlphaFoldDB" id="A0AA37T5M2"/>
<keyword evidence="2" id="KW-1185">Reference proteome</keyword>
<proteinExistence type="predicted"/>
<gene>
    <name evidence="1" type="ORF">GCM10007852_35460</name>
</gene>
<dbReference type="Proteomes" id="UP001156601">
    <property type="component" value="Unassembled WGS sequence"/>
</dbReference>
<accession>A0AA37T5M2</accession>
<sequence>MNKLLEALHTNLEQTYRKAVDADNSLNALQQDGKGKFSTIFGDDSPFTTRSKRFIGYVQELAEDIQALKALDEDALKAQLPTVVKKLELLLATLSQFKQTV</sequence>
<evidence type="ECO:0000313" key="1">
    <source>
        <dbReference type="EMBL" id="GLR72638.1"/>
    </source>
</evidence>
<name>A0AA37T5M2_9ALTE</name>